<comment type="caution">
    <text evidence="2">The sequence shown here is derived from an EMBL/GenBank/DDBJ whole genome shotgun (WGS) entry which is preliminary data.</text>
</comment>
<dbReference type="Proteomes" id="UP001141327">
    <property type="component" value="Unassembled WGS sequence"/>
</dbReference>
<dbReference type="InterPro" id="IPR051158">
    <property type="entry name" value="Metallophosphoesterase_sf"/>
</dbReference>
<organism evidence="2 3">
    <name type="scientific">Paratrimastix pyriformis</name>
    <dbReference type="NCBI Taxonomy" id="342808"/>
    <lineage>
        <taxon>Eukaryota</taxon>
        <taxon>Metamonada</taxon>
        <taxon>Preaxostyla</taxon>
        <taxon>Paratrimastigidae</taxon>
        <taxon>Paratrimastix</taxon>
    </lineage>
</organism>
<dbReference type="PANTHER" id="PTHR31302:SF0">
    <property type="entry name" value="TRANSMEMBRANE PROTEIN WITH METALLOPHOSPHOESTERASE DOMAIN"/>
    <property type="match status" value="1"/>
</dbReference>
<feature type="compositionally biased region" description="Low complexity" evidence="1">
    <location>
        <begin position="291"/>
        <end position="328"/>
    </location>
</feature>
<name>A0ABQ8UVG2_9EUKA</name>
<dbReference type="PANTHER" id="PTHR31302">
    <property type="entry name" value="TRANSMEMBRANE PROTEIN WITH METALLOPHOSPHOESTERASE DOMAIN-RELATED"/>
    <property type="match status" value="1"/>
</dbReference>
<feature type="region of interest" description="Disordered" evidence="1">
    <location>
        <begin position="281"/>
        <end position="361"/>
    </location>
</feature>
<gene>
    <name evidence="2" type="ORF">PAPYR_330</name>
</gene>
<sequence>MANIEVRHGPTKVFFRGKLKAERIEIPLEGIDRPIKISFMADLHFDGNLVNGRLTRETIANSAKINNDFAPDLVLFGGDYVHIDTTPINVNGTRVLRNEVVLPFMGGVPVVAGSPVESLPLVGMVDMWQPNFDPALPAQALAADVPRIVMEHNPDALERMKAVRSDLVLSGHTHGGQVRMPCCGCAVIDLYGRVLRCMPGCLRRKMPFHSQVNAVRHWEWSQGLRRPYQDRWLYTTRGIGSHPPGRLNCPPEIALVTLHPLPGKPARWRIPTEMPFPLPARDLAALPGSAPPATATDPATQATATAHSAPPLLPPATATATESPPEWATGGGFQVVALGGGGEPRADGWQSVSPSPPPEGH</sequence>
<dbReference type="EMBL" id="JAPMOS010000001">
    <property type="protein sequence ID" value="KAJ4463074.1"/>
    <property type="molecule type" value="Genomic_DNA"/>
</dbReference>
<accession>A0ABQ8UVG2</accession>
<dbReference type="InterPro" id="IPR029052">
    <property type="entry name" value="Metallo-depent_PP-like"/>
</dbReference>
<proteinExistence type="predicted"/>
<evidence type="ECO:0000313" key="2">
    <source>
        <dbReference type="EMBL" id="KAJ4463074.1"/>
    </source>
</evidence>
<reference evidence="2" key="1">
    <citation type="journal article" date="2022" name="bioRxiv">
        <title>Genomics of Preaxostyla Flagellates Illuminates Evolutionary Transitions and the Path Towards Mitochondrial Loss.</title>
        <authorList>
            <person name="Novak L.V.F."/>
            <person name="Treitli S.C."/>
            <person name="Pyrih J."/>
            <person name="Halakuc P."/>
            <person name="Pipaliya S.V."/>
            <person name="Vacek V."/>
            <person name="Brzon O."/>
            <person name="Soukal P."/>
            <person name="Eme L."/>
            <person name="Dacks J.B."/>
            <person name="Karnkowska A."/>
            <person name="Elias M."/>
            <person name="Hampl V."/>
        </authorList>
    </citation>
    <scope>NUCLEOTIDE SEQUENCE</scope>
    <source>
        <strain evidence="2">RCP-MX</strain>
    </source>
</reference>
<protein>
    <submittedName>
        <fullName evidence="2">Ser/Thr protein phosphatase family protein</fullName>
    </submittedName>
</protein>
<feature type="compositionally biased region" description="Gly residues" evidence="1">
    <location>
        <begin position="329"/>
        <end position="343"/>
    </location>
</feature>
<evidence type="ECO:0000313" key="3">
    <source>
        <dbReference type="Proteomes" id="UP001141327"/>
    </source>
</evidence>
<keyword evidence="3" id="KW-1185">Reference proteome</keyword>
<evidence type="ECO:0000256" key="1">
    <source>
        <dbReference type="SAM" id="MobiDB-lite"/>
    </source>
</evidence>
<dbReference type="SUPFAM" id="SSF56300">
    <property type="entry name" value="Metallo-dependent phosphatases"/>
    <property type="match status" value="1"/>
</dbReference>